<gene>
    <name evidence="2" type="ORF">NB231_15488</name>
</gene>
<evidence type="ECO:0000256" key="1">
    <source>
        <dbReference type="SAM" id="Phobius"/>
    </source>
</evidence>
<evidence type="ECO:0000313" key="2">
    <source>
        <dbReference type="EMBL" id="EAR23236.1"/>
    </source>
</evidence>
<dbReference type="Proteomes" id="UP000003374">
    <property type="component" value="Unassembled WGS sequence"/>
</dbReference>
<dbReference type="PANTHER" id="PTHR38602">
    <property type="entry name" value="INNER MEMBRANE PROTEIN-RELATED"/>
    <property type="match status" value="1"/>
</dbReference>
<keyword evidence="1" id="KW-0472">Membrane</keyword>
<keyword evidence="1" id="KW-1133">Transmembrane helix</keyword>
<protein>
    <recommendedName>
        <fullName evidence="4">DUF2065 domain-containing protein</fullName>
    </recommendedName>
</protein>
<dbReference type="InterPro" id="IPR019201">
    <property type="entry name" value="DUF2065"/>
</dbReference>
<dbReference type="RefSeq" id="WP_005004297.1">
    <property type="nucleotide sequence ID" value="NZ_CH672427.1"/>
</dbReference>
<sequence length="62" mass="7003">MGQELITAVALVLVIEGILPFLSPNLLRRMMFQVVQQNNRTLRITGLVTMLAGLILLYLVRH</sequence>
<keyword evidence="1" id="KW-0812">Transmembrane</keyword>
<comment type="caution">
    <text evidence="2">The sequence shown here is derived from an EMBL/GenBank/DDBJ whole genome shotgun (WGS) entry which is preliminary data.</text>
</comment>
<accession>A4BLP8</accession>
<feature type="transmembrane region" description="Helical" evidence="1">
    <location>
        <begin position="42"/>
        <end position="60"/>
    </location>
</feature>
<dbReference type="STRING" id="314278.NB231_15488"/>
<name>A4BLP8_9GAMM</name>
<reference evidence="2 3" key="1">
    <citation type="submission" date="2006-02" db="EMBL/GenBank/DDBJ databases">
        <authorList>
            <person name="Waterbury J."/>
            <person name="Ferriera S."/>
            <person name="Johnson J."/>
            <person name="Kravitz S."/>
            <person name="Halpern A."/>
            <person name="Remington K."/>
            <person name="Beeson K."/>
            <person name="Tran B."/>
            <person name="Rogers Y.-H."/>
            <person name="Friedman R."/>
            <person name="Venter J.C."/>
        </authorList>
    </citation>
    <scope>NUCLEOTIDE SEQUENCE [LARGE SCALE GENOMIC DNA]</scope>
    <source>
        <strain evidence="2 3">Nb-231</strain>
    </source>
</reference>
<proteinExistence type="predicted"/>
<organism evidence="2 3">
    <name type="scientific">Nitrococcus mobilis Nb-231</name>
    <dbReference type="NCBI Taxonomy" id="314278"/>
    <lineage>
        <taxon>Bacteria</taxon>
        <taxon>Pseudomonadati</taxon>
        <taxon>Pseudomonadota</taxon>
        <taxon>Gammaproteobacteria</taxon>
        <taxon>Chromatiales</taxon>
        <taxon>Ectothiorhodospiraceae</taxon>
        <taxon>Nitrococcus</taxon>
    </lineage>
</organism>
<dbReference type="Pfam" id="PF09838">
    <property type="entry name" value="DUF2065"/>
    <property type="match status" value="1"/>
</dbReference>
<evidence type="ECO:0000313" key="3">
    <source>
        <dbReference type="Proteomes" id="UP000003374"/>
    </source>
</evidence>
<evidence type="ECO:0008006" key="4">
    <source>
        <dbReference type="Google" id="ProtNLM"/>
    </source>
</evidence>
<dbReference type="HOGENOM" id="CLU_179416_1_1_6"/>
<keyword evidence="3" id="KW-1185">Reference proteome</keyword>
<feature type="transmembrane region" description="Helical" evidence="1">
    <location>
        <begin position="6"/>
        <end position="22"/>
    </location>
</feature>
<dbReference type="PANTHER" id="PTHR38602:SF1">
    <property type="entry name" value="INNER MEMBRANE PROTEIN"/>
    <property type="match status" value="1"/>
</dbReference>
<dbReference type="eggNOG" id="COG3242">
    <property type="taxonomic scope" value="Bacteria"/>
</dbReference>
<dbReference type="EMBL" id="AAOF01000001">
    <property type="protein sequence ID" value="EAR23236.1"/>
    <property type="molecule type" value="Genomic_DNA"/>
</dbReference>
<dbReference type="AlphaFoldDB" id="A4BLP8"/>
<dbReference type="OrthoDB" id="9182237at2"/>